<feature type="chain" id="PRO_5012997635" evidence="1">
    <location>
        <begin position="26"/>
        <end position="179"/>
    </location>
</feature>
<dbReference type="RefSeq" id="WP_073037614.1">
    <property type="nucleotide sequence ID" value="NZ_BMLR01000008.1"/>
</dbReference>
<dbReference type="OrthoDB" id="8032791at2"/>
<organism evidence="2 3">
    <name type="scientific">Roseovarius pacificus</name>
    <dbReference type="NCBI Taxonomy" id="337701"/>
    <lineage>
        <taxon>Bacteria</taxon>
        <taxon>Pseudomonadati</taxon>
        <taxon>Pseudomonadota</taxon>
        <taxon>Alphaproteobacteria</taxon>
        <taxon>Rhodobacterales</taxon>
        <taxon>Roseobacteraceae</taxon>
        <taxon>Roseovarius</taxon>
    </lineage>
</organism>
<dbReference type="STRING" id="337701.SAMN05444398_12139"/>
<keyword evidence="3" id="KW-1185">Reference proteome</keyword>
<name>A0A1M7JP13_9RHOB</name>
<evidence type="ECO:0000256" key="1">
    <source>
        <dbReference type="SAM" id="SignalP"/>
    </source>
</evidence>
<evidence type="ECO:0000313" key="2">
    <source>
        <dbReference type="EMBL" id="SHM54762.1"/>
    </source>
</evidence>
<evidence type="ECO:0000313" key="3">
    <source>
        <dbReference type="Proteomes" id="UP000183974"/>
    </source>
</evidence>
<dbReference type="AlphaFoldDB" id="A0A1M7JP13"/>
<reference evidence="2 3" key="1">
    <citation type="submission" date="2016-11" db="EMBL/GenBank/DDBJ databases">
        <authorList>
            <person name="Jaros S."/>
            <person name="Januszkiewicz K."/>
            <person name="Wedrychowicz H."/>
        </authorList>
    </citation>
    <scope>NUCLEOTIDE SEQUENCE [LARGE SCALE GENOMIC DNA]</scope>
    <source>
        <strain evidence="2 3">DSM 29589</strain>
    </source>
</reference>
<sequence length="179" mass="18967">MIRQNAHATAFLMLLLPLFGQAALAQETVPMGTMTATIGGEAYAGQTLDVPSEGTSTAEVRPIGPMMSVSIQAHDPEAASIMQGILTIEFMLMDAGGLPAPMTPSISWWPEGMNAPFFQSEEGGTAEVALDDLSLNDPASAKGSFAATLCRKDSFFTEADTNDCRTVEGRFETTLREAS</sequence>
<feature type="signal peptide" evidence="1">
    <location>
        <begin position="1"/>
        <end position="25"/>
    </location>
</feature>
<proteinExistence type="predicted"/>
<keyword evidence="1" id="KW-0732">Signal</keyword>
<gene>
    <name evidence="2" type="ORF">SAMN05444398_12139</name>
</gene>
<protein>
    <submittedName>
        <fullName evidence="2">Uncharacterized protein</fullName>
    </submittedName>
</protein>
<dbReference type="EMBL" id="FRBR01000021">
    <property type="protein sequence ID" value="SHM54762.1"/>
    <property type="molecule type" value="Genomic_DNA"/>
</dbReference>
<accession>A0A1M7JP13</accession>
<dbReference type="Proteomes" id="UP000183974">
    <property type="component" value="Unassembled WGS sequence"/>
</dbReference>